<proteinExistence type="predicted"/>
<evidence type="ECO:0000256" key="1">
    <source>
        <dbReference type="SAM" id="MobiDB-lite"/>
    </source>
</evidence>
<reference evidence="2 3" key="1">
    <citation type="journal article" date="2016" name="Genome Biol. Evol.">
        <title>Divergent and convergent evolution of fungal pathogenicity.</title>
        <authorList>
            <person name="Shang Y."/>
            <person name="Xiao G."/>
            <person name="Zheng P."/>
            <person name="Cen K."/>
            <person name="Zhan S."/>
            <person name="Wang C."/>
        </authorList>
    </citation>
    <scope>NUCLEOTIDE SEQUENCE [LARGE SCALE GENOMIC DNA]</scope>
    <source>
        <strain evidence="2 3">RCEF 2490</strain>
    </source>
</reference>
<feature type="region of interest" description="Disordered" evidence="1">
    <location>
        <begin position="192"/>
        <end position="235"/>
    </location>
</feature>
<feature type="compositionally biased region" description="Polar residues" evidence="1">
    <location>
        <begin position="216"/>
        <end position="227"/>
    </location>
</feature>
<evidence type="ECO:0000313" key="3">
    <source>
        <dbReference type="Proteomes" id="UP000078544"/>
    </source>
</evidence>
<protein>
    <submittedName>
        <fullName evidence="2">Uncharacterized protein</fullName>
    </submittedName>
</protein>
<gene>
    <name evidence="2" type="ORF">AAL_05799</name>
</gene>
<evidence type="ECO:0000313" key="2">
    <source>
        <dbReference type="EMBL" id="KZZ93414.1"/>
    </source>
</evidence>
<comment type="caution">
    <text evidence="2">The sequence shown here is derived from an EMBL/GenBank/DDBJ whole genome shotgun (WGS) entry which is preliminary data.</text>
</comment>
<accession>A0A168A3C7</accession>
<organism evidence="2 3">
    <name type="scientific">Moelleriella libera RCEF 2490</name>
    <dbReference type="NCBI Taxonomy" id="1081109"/>
    <lineage>
        <taxon>Eukaryota</taxon>
        <taxon>Fungi</taxon>
        <taxon>Dikarya</taxon>
        <taxon>Ascomycota</taxon>
        <taxon>Pezizomycotina</taxon>
        <taxon>Sordariomycetes</taxon>
        <taxon>Hypocreomycetidae</taxon>
        <taxon>Hypocreales</taxon>
        <taxon>Clavicipitaceae</taxon>
        <taxon>Moelleriella</taxon>
    </lineage>
</organism>
<dbReference type="OrthoDB" id="4097008at2759"/>
<name>A0A168A3C7_9HYPO</name>
<sequence length="394" mass="44559">MEQEQQAHHFKRLLQEILLFEKTSCPFLRPFKAVLPNTIMSESNGRQTPGQAVDNLVSEEDNCVFIEQMPGKRLEVRSGHPRDASWKNTRNIQAPMGWAMPSAATYEHAQCDSGTDHRIKKRPQIVFSRTIMRQQEARLEPLPFYHFNCVKDTLSRPNMWSVRTKKGNEQFILLSDDCTEMSHSVSDLSSCLQGSVRRSSRRDHLRRHSSRSTSRPPETSQMLNLQESDGRAVSEDITENSSLLKAMSQGFSHCGIIVMTSSAQASDLCGRPKKIGSPEADFSTQSGLTSSIKQVVHHPKGEYRKYDRTTMKGQIIKLGYLPLAIMNKTYDISMKSPGMLVEMMRKAAGMVCSQGDCQGLRHSLPGRMIPVRWDHSTLGVRDWGIEDPGRQFMT</sequence>
<dbReference type="Proteomes" id="UP000078544">
    <property type="component" value="Unassembled WGS sequence"/>
</dbReference>
<keyword evidence="3" id="KW-1185">Reference proteome</keyword>
<dbReference type="EMBL" id="AZGY01000013">
    <property type="protein sequence ID" value="KZZ93414.1"/>
    <property type="molecule type" value="Genomic_DNA"/>
</dbReference>
<dbReference type="AlphaFoldDB" id="A0A168A3C7"/>
<feature type="compositionally biased region" description="Basic residues" evidence="1">
    <location>
        <begin position="198"/>
        <end position="210"/>
    </location>
</feature>